<organism evidence="2 3">
    <name type="scientific">Leptospira interrogans serovar Manilae</name>
    <dbReference type="NCBI Taxonomy" id="214675"/>
    <lineage>
        <taxon>Bacteria</taxon>
        <taxon>Pseudomonadati</taxon>
        <taxon>Spirochaetota</taxon>
        <taxon>Spirochaetia</taxon>
        <taxon>Leptospirales</taxon>
        <taxon>Leptospiraceae</taxon>
        <taxon>Leptospira</taxon>
    </lineage>
</organism>
<gene>
    <name evidence="2" type="ORF">LMANV2_270016</name>
</gene>
<dbReference type="RefSeq" id="WP_001068354.1">
    <property type="nucleotide sequence ID" value="NZ_CP011932.1"/>
</dbReference>
<dbReference type="EMBL" id="OEJX01000020">
    <property type="protein sequence ID" value="SOR61223.1"/>
    <property type="molecule type" value="Genomic_DNA"/>
</dbReference>
<keyword evidence="1" id="KW-0812">Transmembrane</keyword>
<sequence length="135" mass="14388">MNPIVQNIIALVAGAVFGSIVNMGIIMVSGHIIPPPTGVDVTTMEGLRSSLHLFEPKHFILPFLAHALGTFAGALLTAKVSFNHKVKFAMGIGFLFLIGGIANVMMLPSPLWFTVLDLVGAYLPMGYLAGTLLRK</sequence>
<proteinExistence type="predicted"/>
<reference evidence="2 3" key="1">
    <citation type="submission" date="2017-11" db="EMBL/GenBank/DDBJ databases">
        <authorList>
            <person name="Lechat P."/>
        </authorList>
    </citation>
    <scope>NUCLEOTIDE SEQUENCE [LARGE SCALE GENOMIC DNA]</scope>
    <source>
        <strain evidence="2">L495</strain>
    </source>
</reference>
<name>A0AAQ1SN94_LEPIR</name>
<feature type="transmembrane region" description="Helical" evidence="1">
    <location>
        <begin position="7"/>
        <end position="33"/>
    </location>
</feature>
<keyword evidence="1" id="KW-0472">Membrane</keyword>
<dbReference type="AlphaFoldDB" id="A0AAQ1SN94"/>
<comment type="caution">
    <text evidence="2">The sequence shown here is derived from an EMBL/GenBank/DDBJ whole genome shotgun (WGS) entry which is preliminary data.</text>
</comment>
<feature type="transmembrane region" description="Helical" evidence="1">
    <location>
        <begin position="112"/>
        <end position="133"/>
    </location>
</feature>
<accession>A0AAQ1SN94</accession>
<feature type="transmembrane region" description="Helical" evidence="1">
    <location>
        <begin position="59"/>
        <end position="76"/>
    </location>
</feature>
<keyword evidence="1" id="KW-1133">Transmembrane helix</keyword>
<feature type="transmembrane region" description="Helical" evidence="1">
    <location>
        <begin position="88"/>
        <end position="106"/>
    </location>
</feature>
<evidence type="ECO:0000313" key="3">
    <source>
        <dbReference type="Proteomes" id="UP000234460"/>
    </source>
</evidence>
<protein>
    <submittedName>
        <fullName evidence="2">Uncharacterized protein</fullName>
    </submittedName>
</protein>
<evidence type="ECO:0000313" key="2">
    <source>
        <dbReference type="EMBL" id="SOR61223.1"/>
    </source>
</evidence>
<dbReference type="Proteomes" id="UP000234460">
    <property type="component" value="Chromosome LMANV2"/>
</dbReference>
<evidence type="ECO:0000256" key="1">
    <source>
        <dbReference type="SAM" id="Phobius"/>
    </source>
</evidence>